<evidence type="ECO:0000313" key="1">
    <source>
        <dbReference type="EMBL" id="CBH49528.1"/>
    </source>
</evidence>
<reference evidence="1" key="1">
    <citation type="journal article" date="2010" name="PLoS Genet.">
        <title>The genome of a pathogenic rhodococcus: cooptive virulence underpinned by key gene acquisitions.</title>
        <authorList>
            <person name="Letek M."/>
            <person name="Gonzalez P."/>
            <person name="Macarthur I."/>
            <person name="Rodriguez H."/>
            <person name="Freeman T.C."/>
            <person name="Valero-Rello A."/>
            <person name="Blanco M."/>
            <person name="Buckley T."/>
            <person name="Cherevach I."/>
            <person name="Fahey R."/>
            <person name="Hapeshi A."/>
            <person name="Holdstock J."/>
            <person name="Leadon D."/>
            <person name="Navas J."/>
            <person name="Ocampo A."/>
            <person name="Quail M.A."/>
            <person name="Sanders M."/>
            <person name="Scortti M.M."/>
            <person name="Prescott J.F."/>
            <person name="Fogarty U."/>
            <person name="Meijer W.G."/>
            <person name="Parkhill J."/>
            <person name="Bentley S.D."/>
            <person name="Vazquez-Boland J.A."/>
        </authorList>
    </citation>
    <scope>NUCLEOTIDE SEQUENCE [LARGE SCALE GENOMIC DNA]</scope>
    <source>
        <strain evidence="1 2">103S</strain>
    </source>
</reference>
<proteinExistence type="predicted"/>
<evidence type="ECO:0000313" key="2">
    <source>
        <dbReference type="Proteomes" id="UP000006892"/>
    </source>
</evidence>
<protein>
    <submittedName>
        <fullName evidence="1">Uncharacterized protein</fullName>
    </submittedName>
</protein>
<dbReference type="Proteomes" id="UP001154400">
    <property type="component" value="Chromosome"/>
</dbReference>
<dbReference type="AlphaFoldDB" id="A0A3S5YAF1"/>
<sequence length="103" mass="10609">MEPMADVVSIDVARVRAAARSLQASAEGSSGLVWQVGQCRFGNGLGDPGRERAIREGYLRLARAIGAFSTGSSALARGLVETVDAYDGRDTANAGNVVSLGAL</sequence>
<dbReference type="EMBL" id="FN563149">
    <property type="protein sequence ID" value="CBH49528.1"/>
    <property type="molecule type" value="Genomic_DNA"/>
</dbReference>
<gene>
    <name evidence="1" type="ordered locus">REQ_35390</name>
</gene>
<organism evidence="1">
    <name type="scientific">Rhodococcus hoagii (strain 103S)</name>
    <name type="common">Rhodococcus equi</name>
    <dbReference type="NCBI Taxonomy" id="685727"/>
    <lineage>
        <taxon>Bacteria</taxon>
        <taxon>Bacillati</taxon>
        <taxon>Actinomycetota</taxon>
        <taxon>Actinomycetes</taxon>
        <taxon>Mycobacteriales</taxon>
        <taxon>Nocardiaceae</taxon>
        <taxon>Prescottella</taxon>
    </lineage>
</organism>
<name>A0A3S5YAF1_RHOH1</name>
<accession>A0A3S5YAF1</accession>
<dbReference type="KEGG" id="req:REQ_35390"/>